<dbReference type="Pfam" id="PF11748">
    <property type="entry name" value="DUF3306"/>
    <property type="match status" value="1"/>
</dbReference>
<feature type="compositionally biased region" description="Basic and acidic residues" evidence="1">
    <location>
        <begin position="29"/>
        <end position="38"/>
    </location>
</feature>
<comment type="caution">
    <text evidence="2">The sequence shown here is derived from an EMBL/GenBank/DDBJ whole genome shotgun (WGS) entry which is preliminary data.</text>
</comment>
<dbReference type="EMBL" id="JAZHFV010000013">
    <property type="protein sequence ID" value="MEX4010422.1"/>
    <property type="molecule type" value="Genomic_DNA"/>
</dbReference>
<evidence type="ECO:0000313" key="3">
    <source>
        <dbReference type="Proteomes" id="UP001559025"/>
    </source>
</evidence>
<dbReference type="RefSeq" id="WP_368805112.1">
    <property type="nucleotide sequence ID" value="NZ_JAZHFV010000013.1"/>
</dbReference>
<organism evidence="2 3">
    <name type="scientific">Neoaquamicrobium sediminum</name>
    <dbReference type="NCBI Taxonomy" id="1849104"/>
    <lineage>
        <taxon>Bacteria</taxon>
        <taxon>Pseudomonadati</taxon>
        <taxon>Pseudomonadota</taxon>
        <taxon>Alphaproteobacteria</taxon>
        <taxon>Hyphomicrobiales</taxon>
        <taxon>Phyllobacteriaceae</taxon>
        <taxon>Neoaquamicrobium</taxon>
    </lineage>
</organism>
<evidence type="ECO:0000313" key="2">
    <source>
        <dbReference type="EMBL" id="MEX4010422.1"/>
    </source>
</evidence>
<feature type="compositionally biased region" description="Low complexity" evidence="1">
    <location>
        <begin position="43"/>
        <end position="57"/>
    </location>
</feature>
<feature type="region of interest" description="Disordered" evidence="1">
    <location>
        <begin position="151"/>
        <end position="244"/>
    </location>
</feature>
<dbReference type="Proteomes" id="UP001559025">
    <property type="component" value="Unassembled WGS sequence"/>
</dbReference>
<keyword evidence="3" id="KW-1185">Reference proteome</keyword>
<sequence>MSGGNENPFARWSRRKRAALSDEAQPVPETKDAGDEAAAHVYADAPLLQPDPAQPEAAEAEAADPAEPLPRLEDLTAESDLTAFLKKDVPLALKSAALRKMWSLDPGIRDYVGPSEYAWDFNQPGSMAGFGPLDAKETVVDFLSKTVRALEPDAGPTAADEPPGAASEQPATVPPDSVTDAGTPDPSQVPEPLGPALPLDVAGSTVTASDDADPAKLPRQTDEAGRQQVSEPGLRPRHGGAMPR</sequence>
<evidence type="ECO:0000256" key="1">
    <source>
        <dbReference type="SAM" id="MobiDB-lite"/>
    </source>
</evidence>
<protein>
    <submittedName>
        <fullName evidence="2">DUF3306 domain-containing protein</fullName>
    </submittedName>
</protein>
<dbReference type="InterPro" id="IPR021735">
    <property type="entry name" value="DUF3306"/>
</dbReference>
<gene>
    <name evidence="2" type="ORF">V1479_24185</name>
</gene>
<reference evidence="2 3" key="1">
    <citation type="submission" date="2024-01" db="EMBL/GenBank/DDBJ databases">
        <title>New evidence supports the origin of RcGTA from prophage.</title>
        <authorList>
            <person name="Xu Y."/>
            <person name="Liu B."/>
            <person name="Chen F."/>
        </authorList>
    </citation>
    <scope>NUCLEOTIDE SEQUENCE [LARGE SCALE GENOMIC DNA]</scope>
    <source>
        <strain evidence="2 3">CBW1107-2</strain>
    </source>
</reference>
<feature type="compositionally biased region" description="Basic and acidic residues" evidence="1">
    <location>
        <begin position="213"/>
        <end position="225"/>
    </location>
</feature>
<proteinExistence type="predicted"/>
<name>A0ABV3X0F5_9HYPH</name>
<accession>A0ABV3X0F5</accession>
<feature type="region of interest" description="Disordered" evidence="1">
    <location>
        <begin position="1"/>
        <end position="74"/>
    </location>
</feature>